<reference evidence="2" key="1">
    <citation type="submission" date="2020-08" db="EMBL/GenBank/DDBJ databases">
        <title>Spodoptera exigua strain:BAW_Kor-Di-RS1 Genome sequencing and assembly.</title>
        <authorList>
            <person name="Kim J."/>
            <person name="Nam H.Y."/>
            <person name="Kwon M."/>
            <person name="Choi J.H."/>
            <person name="Cho S.R."/>
            <person name="Kim G.-H."/>
        </authorList>
    </citation>
    <scope>NUCLEOTIDE SEQUENCE</scope>
    <source>
        <strain evidence="2">BAW_Kor-Di-RS1</strain>
        <tissue evidence="2">Whole-body</tissue>
    </source>
</reference>
<keyword evidence="1" id="KW-0812">Transmembrane</keyword>
<feature type="transmembrane region" description="Helical" evidence="1">
    <location>
        <begin position="15"/>
        <end position="35"/>
    </location>
</feature>
<organism evidence="2 3">
    <name type="scientific">Spodoptera exigua</name>
    <name type="common">Beet armyworm</name>
    <name type="synonym">Noctua fulgens</name>
    <dbReference type="NCBI Taxonomy" id="7107"/>
    <lineage>
        <taxon>Eukaryota</taxon>
        <taxon>Metazoa</taxon>
        <taxon>Ecdysozoa</taxon>
        <taxon>Arthropoda</taxon>
        <taxon>Hexapoda</taxon>
        <taxon>Insecta</taxon>
        <taxon>Pterygota</taxon>
        <taxon>Neoptera</taxon>
        <taxon>Endopterygota</taxon>
        <taxon>Lepidoptera</taxon>
        <taxon>Glossata</taxon>
        <taxon>Ditrysia</taxon>
        <taxon>Noctuoidea</taxon>
        <taxon>Noctuidae</taxon>
        <taxon>Amphipyrinae</taxon>
        <taxon>Spodoptera</taxon>
    </lineage>
</organism>
<keyword evidence="3" id="KW-1185">Reference proteome</keyword>
<evidence type="ECO:0000313" key="3">
    <source>
        <dbReference type="Proteomes" id="UP000648187"/>
    </source>
</evidence>
<dbReference type="EMBL" id="JACKWZ010000002">
    <property type="protein sequence ID" value="KAF9424581.1"/>
    <property type="molecule type" value="Genomic_DNA"/>
</dbReference>
<proteinExistence type="predicted"/>
<keyword evidence="1" id="KW-1133">Transmembrane helix</keyword>
<accession>A0A835GU44</accession>
<evidence type="ECO:0000313" key="2">
    <source>
        <dbReference type="EMBL" id="KAF9424581.1"/>
    </source>
</evidence>
<protein>
    <submittedName>
        <fullName evidence="2">Uncharacterized protein</fullName>
    </submittedName>
</protein>
<evidence type="ECO:0000256" key="1">
    <source>
        <dbReference type="SAM" id="Phobius"/>
    </source>
</evidence>
<dbReference type="Proteomes" id="UP000648187">
    <property type="component" value="Unassembled WGS sequence"/>
</dbReference>
<comment type="caution">
    <text evidence="2">The sequence shown here is derived from an EMBL/GenBank/DDBJ whole genome shotgun (WGS) entry which is preliminary data.</text>
</comment>
<gene>
    <name evidence="2" type="ORF">HW555_000392</name>
</gene>
<dbReference type="AlphaFoldDB" id="A0A835GU44"/>
<keyword evidence="1" id="KW-0472">Membrane</keyword>
<sequence>MLSLLMALLSIQGDWYLYIWLIYCKIYSAIIWLFSNHCRGTDKARSVITSGVGGQSPGGLHRVRTRRRRAPQQHRVKHIVALARRPSLRRIVMAPGASTAHTMMEDKEKILNGALATVRDRPPAGKREFLSIFYSCKNIGIHFSNCLEIITLVQYFDFFKHEINMSLAFSFNSFSTLFKPFFHLASKLFSPPCSFSEFPLMTSWQLPEELLQILMADCQ</sequence>
<name>A0A835GU44_SPOEX</name>